<proteinExistence type="predicted"/>
<sequence length="223" mass="21914">MTQPPQSSSPGPLSPQNGPYGQGGVPSPGSAPQQGFGPPQQGYSQAPQGVGQAPAKKPSKAPKILIILGAVLLALSLIIGVVLAVIGIGGVVGGTQDLEVFDSGSGTITAEEGESLQIFAEEGAPAPSCTVDGPSVGEGTSQSSTIGIGGRSWVSVDSFTAEQAGDYTVTCGDSPIAVGPPVSIGGIFAGVGGILLAVFGGALGFLLLLIGVILVIVRKKRTA</sequence>
<evidence type="ECO:0000256" key="1">
    <source>
        <dbReference type="SAM" id="MobiDB-lite"/>
    </source>
</evidence>
<dbReference type="AlphaFoldDB" id="A0A291GUZ6"/>
<keyword evidence="2" id="KW-1133">Transmembrane helix</keyword>
<dbReference type="RefSeq" id="WP_096798512.1">
    <property type="nucleotide sequence ID" value="NZ_CP023564.1"/>
</dbReference>
<evidence type="ECO:0000256" key="2">
    <source>
        <dbReference type="SAM" id="Phobius"/>
    </source>
</evidence>
<organism evidence="3 4">
    <name type="scientific">Brachybacterium ginsengisoli</name>
    <dbReference type="NCBI Taxonomy" id="1331682"/>
    <lineage>
        <taxon>Bacteria</taxon>
        <taxon>Bacillati</taxon>
        <taxon>Actinomycetota</taxon>
        <taxon>Actinomycetes</taxon>
        <taxon>Micrococcales</taxon>
        <taxon>Dermabacteraceae</taxon>
        <taxon>Brachybacterium</taxon>
    </lineage>
</organism>
<feature type="region of interest" description="Disordered" evidence="1">
    <location>
        <begin position="1"/>
        <end position="55"/>
    </location>
</feature>
<dbReference type="EMBL" id="CP023564">
    <property type="protein sequence ID" value="ATG54033.1"/>
    <property type="molecule type" value="Genomic_DNA"/>
</dbReference>
<evidence type="ECO:0000313" key="3">
    <source>
        <dbReference type="EMBL" id="ATG54033.1"/>
    </source>
</evidence>
<reference evidence="3 4" key="1">
    <citation type="journal article" date="2014" name="Int. J. Syst. Evol. Microbiol.">
        <title>Brachybacterium ginsengisoli sp. nov., isolated from soil of a ginseng field.</title>
        <authorList>
            <person name="Hoang V.A."/>
            <person name="Kim Y.J."/>
            <person name="Nguyen N.L."/>
            <person name="Yang D.C."/>
        </authorList>
    </citation>
    <scope>NUCLEOTIDE SEQUENCE [LARGE SCALE GENOMIC DNA]</scope>
    <source>
        <strain evidence="3 4">DCY80</strain>
    </source>
</reference>
<keyword evidence="2" id="KW-0812">Transmembrane</keyword>
<feature type="compositionally biased region" description="Low complexity" evidence="1">
    <location>
        <begin position="27"/>
        <end position="45"/>
    </location>
</feature>
<accession>A0A291GUZ6</accession>
<gene>
    <name evidence="3" type="ORF">CFK41_04030</name>
</gene>
<feature type="transmembrane region" description="Helical" evidence="2">
    <location>
        <begin position="64"/>
        <end position="92"/>
    </location>
</feature>
<dbReference type="Proteomes" id="UP000217889">
    <property type="component" value="Chromosome"/>
</dbReference>
<keyword evidence="2" id="KW-0472">Membrane</keyword>
<keyword evidence="4" id="KW-1185">Reference proteome</keyword>
<protein>
    <submittedName>
        <fullName evidence="3">Uncharacterized protein</fullName>
    </submittedName>
</protein>
<feature type="transmembrane region" description="Helical" evidence="2">
    <location>
        <begin position="187"/>
        <end position="217"/>
    </location>
</feature>
<dbReference type="KEGG" id="bgg:CFK41_04030"/>
<dbReference type="OrthoDB" id="4794492at2"/>
<evidence type="ECO:0000313" key="4">
    <source>
        <dbReference type="Proteomes" id="UP000217889"/>
    </source>
</evidence>
<feature type="compositionally biased region" description="Low complexity" evidence="1">
    <location>
        <begin position="1"/>
        <end position="19"/>
    </location>
</feature>
<name>A0A291GUZ6_9MICO</name>